<dbReference type="AlphaFoldDB" id="A0AAD4CBD1"/>
<name>A0AAD4CBD1_ASPNN</name>
<dbReference type="Proteomes" id="UP001194746">
    <property type="component" value="Unassembled WGS sequence"/>
</dbReference>
<dbReference type="PANTHER" id="PTHR31630">
    <property type="entry name" value="PHYTANOYL-COA DIOXYGENASE-RELATED-RELATED"/>
    <property type="match status" value="1"/>
</dbReference>
<protein>
    <submittedName>
        <fullName evidence="1">Uncharacterized protein</fullName>
    </submittedName>
</protein>
<keyword evidence="2" id="KW-1185">Reference proteome</keyword>
<accession>A0AAD4CBD1</accession>
<dbReference type="PANTHER" id="PTHR31630:SF6">
    <property type="entry name" value="PHYTANOYL-COA DIOXYGENASE-RELATED"/>
    <property type="match status" value="1"/>
</dbReference>
<gene>
    <name evidence="1" type="ORF">FE257_003560</name>
</gene>
<sequence>MSSTETVLKAKEAMEKSLREQADLVHFEPRAYGDWRDEFHENGCVLIKNVISPKKAKYYCEKQIQWLKSFDLGFDEQDPSTWNADHLPVSFKGGMYSLYSAPHEKVAWEARMEPTVIDIFEKLWETKELITSFDALNVMPPRKDLNWTPWPHCDQNQARKGMQAVQGLLNFAPSGPKDGGLMLMKGSAKLFNEFFSVPREPYAHEDAPPPEMKYQDLFLFSEEDVKWFEERGCELIKVNMEPGDFVLWDSRTMHYAKFPEGDNFRHVQYVCMTPRRFATEEALELKKECFESWVGTTHWPHCNIRPTKETPMRNGQVCPKHRTEPNEKPEITDRLLQLAGVKPYN</sequence>
<dbReference type="EMBL" id="VCAU01000169">
    <property type="protein sequence ID" value="KAF9883344.1"/>
    <property type="molecule type" value="Genomic_DNA"/>
</dbReference>
<organism evidence="1 2">
    <name type="scientific">Aspergillus nanangensis</name>
    <dbReference type="NCBI Taxonomy" id="2582783"/>
    <lineage>
        <taxon>Eukaryota</taxon>
        <taxon>Fungi</taxon>
        <taxon>Dikarya</taxon>
        <taxon>Ascomycota</taxon>
        <taxon>Pezizomycotina</taxon>
        <taxon>Eurotiomycetes</taxon>
        <taxon>Eurotiomycetidae</taxon>
        <taxon>Eurotiales</taxon>
        <taxon>Aspergillaceae</taxon>
        <taxon>Aspergillus</taxon>
        <taxon>Aspergillus subgen. Circumdati</taxon>
    </lineage>
</organism>
<comment type="caution">
    <text evidence="1">The sequence shown here is derived from an EMBL/GenBank/DDBJ whole genome shotgun (WGS) entry which is preliminary data.</text>
</comment>
<reference evidence="1" key="1">
    <citation type="journal article" date="2019" name="Beilstein J. Org. Chem.">
        <title>Nanangenines: drimane sesquiterpenoids as the dominant metabolite cohort of a novel Australian fungus, Aspergillus nanangensis.</title>
        <authorList>
            <person name="Lacey H.J."/>
            <person name="Gilchrist C.L.M."/>
            <person name="Crombie A."/>
            <person name="Kalaitzis J.A."/>
            <person name="Vuong D."/>
            <person name="Rutledge P.J."/>
            <person name="Turner P."/>
            <person name="Pitt J.I."/>
            <person name="Lacey E."/>
            <person name="Chooi Y.H."/>
            <person name="Piggott A.M."/>
        </authorList>
    </citation>
    <scope>NUCLEOTIDE SEQUENCE</scope>
    <source>
        <strain evidence="1">MST-FP2251</strain>
    </source>
</reference>
<evidence type="ECO:0000313" key="1">
    <source>
        <dbReference type="EMBL" id="KAF9883344.1"/>
    </source>
</evidence>
<dbReference type="Gene3D" id="2.60.120.620">
    <property type="entry name" value="q2cbj1_9rhob like domain"/>
    <property type="match status" value="1"/>
</dbReference>
<dbReference type="Pfam" id="PF05721">
    <property type="entry name" value="PhyH"/>
    <property type="match status" value="1"/>
</dbReference>
<proteinExistence type="predicted"/>
<dbReference type="InterPro" id="IPR008775">
    <property type="entry name" value="Phytyl_CoA_dOase-like"/>
</dbReference>
<reference evidence="1" key="2">
    <citation type="submission" date="2020-02" db="EMBL/GenBank/DDBJ databases">
        <authorList>
            <person name="Gilchrist C.L.M."/>
            <person name="Chooi Y.-H."/>
        </authorList>
    </citation>
    <scope>NUCLEOTIDE SEQUENCE</scope>
    <source>
        <strain evidence="1">MST-FP2251</strain>
    </source>
</reference>
<evidence type="ECO:0000313" key="2">
    <source>
        <dbReference type="Proteomes" id="UP001194746"/>
    </source>
</evidence>
<dbReference type="SUPFAM" id="SSF51197">
    <property type="entry name" value="Clavaminate synthase-like"/>
    <property type="match status" value="1"/>
</dbReference>